<proteinExistence type="predicted"/>
<sequence length="73" mass="8170">MDSPVFGTRYLMPSQTMFFRVLRGSSGFFRVLQIKGTGGAAKTREKRLPRPHPDEIGSEGRRDAPGPALPYFE</sequence>
<organism evidence="2 3">
    <name type="scientific">Streptomyces hoynatensis</name>
    <dbReference type="NCBI Taxonomy" id="1141874"/>
    <lineage>
        <taxon>Bacteria</taxon>
        <taxon>Bacillati</taxon>
        <taxon>Actinomycetota</taxon>
        <taxon>Actinomycetes</taxon>
        <taxon>Kitasatosporales</taxon>
        <taxon>Streptomycetaceae</taxon>
        <taxon>Streptomyces</taxon>
    </lineage>
</organism>
<evidence type="ECO:0000313" key="3">
    <source>
        <dbReference type="Proteomes" id="UP000272474"/>
    </source>
</evidence>
<gene>
    <name evidence="2" type="ORF">D7294_00750</name>
</gene>
<dbReference type="EMBL" id="RBAL01000001">
    <property type="protein sequence ID" value="RKN46785.1"/>
    <property type="molecule type" value="Genomic_DNA"/>
</dbReference>
<dbReference type="Proteomes" id="UP000272474">
    <property type="component" value="Unassembled WGS sequence"/>
</dbReference>
<keyword evidence="3" id="KW-1185">Reference proteome</keyword>
<evidence type="ECO:0000256" key="1">
    <source>
        <dbReference type="SAM" id="MobiDB-lite"/>
    </source>
</evidence>
<feature type="compositionally biased region" description="Basic and acidic residues" evidence="1">
    <location>
        <begin position="42"/>
        <end position="64"/>
    </location>
</feature>
<name>A0A3A9ZF25_9ACTN</name>
<evidence type="ECO:0000313" key="2">
    <source>
        <dbReference type="EMBL" id="RKN46785.1"/>
    </source>
</evidence>
<comment type="caution">
    <text evidence="2">The sequence shown here is derived from an EMBL/GenBank/DDBJ whole genome shotgun (WGS) entry which is preliminary data.</text>
</comment>
<protein>
    <submittedName>
        <fullName evidence="2">Uncharacterized protein</fullName>
    </submittedName>
</protein>
<accession>A0A3A9ZF25</accession>
<dbReference type="AlphaFoldDB" id="A0A3A9ZF25"/>
<reference evidence="2 3" key="1">
    <citation type="journal article" date="2014" name="Int. J. Syst. Evol. Microbiol.">
        <title>Streptomyces hoynatensis sp. nov., isolated from deep marine sediment.</title>
        <authorList>
            <person name="Veyisoglu A."/>
            <person name="Sahin N."/>
        </authorList>
    </citation>
    <scope>NUCLEOTIDE SEQUENCE [LARGE SCALE GENOMIC DNA]</scope>
    <source>
        <strain evidence="2 3">KCTC 29097</strain>
    </source>
</reference>
<feature type="region of interest" description="Disordered" evidence="1">
    <location>
        <begin position="37"/>
        <end position="73"/>
    </location>
</feature>